<evidence type="ECO:0000313" key="2">
    <source>
        <dbReference type="EMBL" id="TNN29555.1"/>
    </source>
</evidence>
<feature type="compositionally biased region" description="Polar residues" evidence="1">
    <location>
        <begin position="43"/>
        <end position="65"/>
    </location>
</feature>
<reference evidence="2 3" key="1">
    <citation type="submission" date="2019-03" db="EMBL/GenBank/DDBJ databases">
        <title>First draft genome of Liparis tanakae, snailfish: a comprehensive survey of snailfish specific genes.</title>
        <authorList>
            <person name="Kim W."/>
            <person name="Song I."/>
            <person name="Jeong J.-H."/>
            <person name="Kim D."/>
            <person name="Kim S."/>
            <person name="Ryu S."/>
            <person name="Song J.Y."/>
            <person name="Lee S.K."/>
        </authorList>
    </citation>
    <scope>NUCLEOTIDE SEQUENCE [LARGE SCALE GENOMIC DNA]</scope>
    <source>
        <tissue evidence="2">Muscle</tissue>
    </source>
</reference>
<name>A0A4Z2ELB8_9TELE</name>
<evidence type="ECO:0000313" key="3">
    <source>
        <dbReference type="Proteomes" id="UP000314294"/>
    </source>
</evidence>
<dbReference type="AlphaFoldDB" id="A0A4Z2ELB8"/>
<dbReference type="Proteomes" id="UP000314294">
    <property type="component" value="Unassembled WGS sequence"/>
</dbReference>
<accession>A0A4Z2ELB8</accession>
<feature type="region of interest" description="Disordered" evidence="1">
    <location>
        <begin position="39"/>
        <end position="65"/>
    </location>
</feature>
<comment type="caution">
    <text evidence="2">The sequence shown here is derived from an EMBL/GenBank/DDBJ whole genome shotgun (WGS) entry which is preliminary data.</text>
</comment>
<keyword evidence="3" id="KW-1185">Reference proteome</keyword>
<evidence type="ECO:0000256" key="1">
    <source>
        <dbReference type="SAM" id="MobiDB-lite"/>
    </source>
</evidence>
<protein>
    <submittedName>
        <fullName evidence="2">Uncharacterized protein</fullName>
    </submittedName>
</protein>
<gene>
    <name evidence="2" type="ORF">EYF80_060295</name>
</gene>
<dbReference type="EMBL" id="SRLO01005504">
    <property type="protein sequence ID" value="TNN29555.1"/>
    <property type="molecule type" value="Genomic_DNA"/>
</dbReference>
<sequence length="65" mass="6999">MSVLFSILDISRNIECQKSQNQICDVTSVLLSSRPSAALPRNSPIQTSPCVSVNAPSPSNLEQLI</sequence>
<organism evidence="2 3">
    <name type="scientific">Liparis tanakae</name>
    <name type="common">Tanaka's snailfish</name>
    <dbReference type="NCBI Taxonomy" id="230148"/>
    <lineage>
        <taxon>Eukaryota</taxon>
        <taxon>Metazoa</taxon>
        <taxon>Chordata</taxon>
        <taxon>Craniata</taxon>
        <taxon>Vertebrata</taxon>
        <taxon>Euteleostomi</taxon>
        <taxon>Actinopterygii</taxon>
        <taxon>Neopterygii</taxon>
        <taxon>Teleostei</taxon>
        <taxon>Neoteleostei</taxon>
        <taxon>Acanthomorphata</taxon>
        <taxon>Eupercaria</taxon>
        <taxon>Perciformes</taxon>
        <taxon>Cottioidei</taxon>
        <taxon>Cottales</taxon>
        <taxon>Liparidae</taxon>
        <taxon>Liparis</taxon>
    </lineage>
</organism>
<proteinExistence type="predicted"/>